<gene>
    <name evidence="14" type="primary">folK</name>
    <name evidence="14" type="ORF">ACFFUT_13670</name>
</gene>
<evidence type="ECO:0000256" key="11">
    <source>
        <dbReference type="ARBA" id="ARBA00029766"/>
    </source>
</evidence>
<evidence type="ECO:0000256" key="2">
    <source>
        <dbReference type="ARBA" id="ARBA00005810"/>
    </source>
</evidence>
<comment type="function">
    <text evidence="10">Catalyzes the transfer of pyrophosphate from adenosine triphosphate (ATP) to 6-hydroxymethyl-7,8-dihydropterin, an enzymatic step in folate biosynthesis pathway.</text>
</comment>
<keyword evidence="5 14" id="KW-0808">Transferase</keyword>
<dbReference type="GO" id="GO:0003848">
    <property type="term" value="F:2-amino-4-hydroxy-6-hydroxymethyldihydropteridine diphosphokinase activity"/>
    <property type="evidence" value="ECO:0007669"/>
    <property type="project" value="UniProtKB-EC"/>
</dbReference>
<comment type="pathway">
    <text evidence="1">Cofactor biosynthesis; tetrahydrofolate biosynthesis; 2-amino-4-hydroxy-6-hydroxymethyl-7,8-dihydropteridine diphosphate from 7,8-dihydroneopterin triphosphate: step 4/4.</text>
</comment>
<keyword evidence="8" id="KW-0067">ATP-binding</keyword>
<dbReference type="RefSeq" id="WP_213887158.1">
    <property type="nucleotide sequence ID" value="NZ_JAGFNU010000001.1"/>
</dbReference>
<name>A0ABV5JI86_9RHOB</name>
<dbReference type="InterPro" id="IPR035907">
    <property type="entry name" value="Hppk_sf"/>
</dbReference>
<organism evidence="14 15">
    <name type="scientific">Pseudohalocynthiibacter aestuariivivens</name>
    <dbReference type="NCBI Taxonomy" id="1591409"/>
    <lineage>
        <taxon>Bacteria</taxon>
        <taxon>Pseudomonadati</taxon>
        <taxon>Pseudomonadota</taxon>
        <taxon>Alphaproteobacteria</taxon>
        <taxon>Rhodobacterales</taxon>
        <taxon>Paracoccaceae</taxon>
        <taxon>Pseudohalocynthiibacter</taxon>
    </lineage>
</organism>
<evidence type="ECO:0000256" key="3">
    <source>
        <dbReference type="ARBA" id="ARBA00013253"/>
    </source>
</evidence>
<evidence type="ECO:0000256" key="7">
    <source>
        <dbReference type="ARBA" id="ARBA00022777"/>
    </source>
</evidence>
<evidence type="ECO:0000313" key="14">
    <source>
        <dbReference type="EMBL" id="MFB9232835.1"/>
    </source>
</evidence>
<proteinExistence type="inferred from homology"/>
<dbReference type="CDD" id="cd00483">
    <property type="entry name" value="HPPK"/>
    <property type="match status" value="1"/>
</dbReference>
<feature type="domain" description="7,8-dihydro-6-hydroxymethylpterin-pyrophosphokinase" evidence="13">
    <location>
        <begin position="16"/>
        <end position="166"/>
    </location>
</feature>
<dbReference type="SUPFAM" id="SSF55083">
    <property type="entry name" value="6-hydroxymethyl-7,8-dihydropterin pyrophosphokinase, HPPK"/>
    <property type="match status" value="1"/>
</dbReference>
<evidence type="ECO:0000256" key="8">
    <source>
        <dbReference type="ARBA" id="ARBA00022840"/>
    </source>
</evidence>
<reference evidence="14 15" key="1">
    <citation type="submission" date="2024-09" db="EMBL/GenBank/DDBJ databases">
        <authorList>
            <person name="Sun Q."/>
            <person name="Mori K."/>
        </authorList>
    </citation>
    <scope>NUCLEOTIDE SEQUENCE [LARGE SCALE GENOMIC DNA]</scope>
    <source>
        <strain evidence="14 15">CECT 8726</strain>
    </source>
</reference>
<dbReference type="EMBL" id="JBHMEA010000044">
    <property type="protein sequence ID" value="MFB9232835.1"/>
    <property type="molecule type" value="Genomic_DNA"/>
</dbReference>
<evidence type="ECO:0000313" key="15">
    <source>
        <dbReference type="Proteomes" id="UP001589683"/>
    </source>
</evidence>
<dbReference type="PANTHER" id="PTHR43071:SF1">
    <property type="entry name" value="2-AMINO-4-HYDROXY-6-HYDROXYMETHYLDIHYDROPTERIDINE PYROPHOSPHOKINASE"/>
    <property type="match status" value="1"/>
</dbReference>
<dbReference type="EC" id="2.7.6.3" evidence="3"/>
<dbReference type="Gene3D" id="3.30.70.560">
    <property type="entry name" value="7,8-Dihydro-6-hydroxymethylpterin-pyrophosphokinase HPPK"/>
    <property type="match status" value="1"/>
</dbReference>
<evidence type="ECO:0000259" key="13">
    <source>
        <dbReference type="Pfam" id="PF01288"/>
    </source>
</evidence>
<keyword evidence="7" id="KW-0418">Kinase</keyword>
<evidence type="ECO:0000256" key="5">
    <source>
        <dbReference type="ARBA" id="ARBA00022679"/>
    </source>
</evidence>
<accession>A0ABV5JI86</accession>
<comment type="caution">
    <text evidence="14">The sequence shown here is derived from an EMBL/GenBank/DDBJ whole genome shotgun (WGS) entry which is preliminary data.</text>
</comment>
<evidence type="ECO:0000256" key="10">
    <source>
        <dbReference type="ARBA" id="ARBA00029409"/>
    </source>
</evidence>
<sequence length="195" mass="21939">MSQPLDQLNHETLSHVAIGANDLADIRLLLERVKRALAELEMNDVIIRKTSKFYKTPCFPAGAGPDYVNAAVTLSTTLPPTQLLAHLHKIEADFGRERIQRWGVRSLDLDLLSYGDQVLPDVATYECWRALEVEHQKLRAPDQLVLPHPRMQDRAFVLLPLADIAPDWKHPVLGQTVREMLEELPSSAKMGVVPL</sequence>
<evidence type="ECO:0000256" key="1">
    <source>
        <dbReference type="ARBA" id="ARBA00005051"/>
    </source>
</evidence>
<protein>
    <recommendedName>
        <fullName evidence="4">2-amino-4-hydroxy-6-hydroxymethyldihydropteridine pyrophosphokinase</fullName>
        <ecNumber evidence="3">2.7.6.3</ecNumber>
    </recommendedName>
    <alternativeName>
        <fullName evidence="11">6-hydroxymethyl-7,8-dihydropterin pyrophosphokinase</fullName>
    </alternativeName>
    <alternativeName>
        <fullName evidence="12">7,8-dihydro-6-hydroxymethylpterin-pyrophosphokinase</fullName>
    </alternativeName>
</protein>
<evidence type="ECO:0000256" key="9">
    <source>
        <dbReference type="ARBA" id="ARBA00022909"/>
    </source>
</evidence>
<dbReference type="InterPro" id="IPR000550">
    <property type="entry name" value="Hppk"/>
</dbReference>
<keyword evidence="9" id="KW-0289">Folate biosynthesis</keyword>
<comment type="similarity">
    <text evidence="2">Belongs to the HPPK family.</text>
</comment>
<dbReference type="Pfam" id="PF01288">
    <property type="entry name" value="HPPK"/>
    <property type="match status" value="1"/>
</dbReference>
<dbReference type="NCBIfam" id="TIGR01498">
    <property type="entry name" value="folK"/>
    <property type="match status" value="1"/>
</dbReference>
<dbReference type="Proteomes" id="UP001589683">
    <property type="component" value="Unassembled WGS sequence"/>
</dbReference>
<keyword evidence="6" id="KW-0547">Nucleotide-binding</keyword>
<evidence type="ECO:0000256" key="12">
    <source>
        <dbReference type="ARBA" id="ARBA00033413"/>
    </source>
</evidence>
<dbReference type="PANTHER" id="PTHR43071">
    <property type="entry name" value="2-AMINO-4-HYDROXY-6-HYDROXYMETHYLDIHYDROPTERIDINE PYROPHOSPHOKINASE"/>
    <property type="match status" value="1"/>
</dbReference>
<keyword evidence="15" id="KW-1185">Reference proteome</keyword>
<evidence type="ECO:0000256" key="4">
    <source>
        <dbReference type="ARBA" id="ARBA00016218"/>
    </source>
</evidence>
<evidence type="ECO:0000256" key="6">
    <source>
        <dbReference type="ARBA" id="ARBA00022741"/>
    </source>
</evidence>